<comment type="caution">
    <text evidence="1">The sequence shown here is derived from an EMBL/GenBank/DDBJ whole genome shotgun (WGS) entry which is preliminary data.</text>
</comment>
<protein>
    <recommendedName>
        <fullName evidence="3">Poly(3-hydroxybutyrate) depolymerase</fullName>
    </recommendedName>
</protein>
<name>A0ABQ0MTL7_9GAMM</name>
<keyword evidence="2" id="KW-1185">Reference proteome</keyword>
<dbReference type="Proteomes" id="UP000197068">
    <property type="component" value="Unassembled WGS sequence"/>
</dbReference>
<proteinExistence type="predicted"/>
<evidence type="ECO:0000313" key="2">
    <source>
        <dbReference type="Proteomes" id="UP000197068"/>
    </source>
</evidence>
<gene>
    <name evidence="1" type="ORF">MTCD1_01262</name>
</gene>
<sequence length="124" mass="13531">MDNYNKYKAGFLMKRLLAQTVKTKINLIIKLLTLLLMIPLSAYGGSWQQNVTIGGFNKVHIYTPDSSSPIGAGKSLLIVLHGCVQPIDNFLTANLEAAAEVYGMVIAVPDAMNKTGYSCLKVRL</sequence>
<reference evidence="1 2" key="1">
    <citation type="submission" date="2017-06" db="EMBL/GenBank/DDBJ databases">
        <title>Whole Genome Sequences of Colwellia marinimaniae MTCD1.</title>
        <authorList>
            <person name="Kusumoto H."/>
            <person name="Inoue M."/>
            <person name="Tanikawa K."/>
            <person name="Maeji H."/>
            <person name="Cameron J.H."/>
            <person name="Bartlett D.H."/>
        </authorList>
    </citation>
    <scope>NUCLEOTIDE SEQUENCE [LARGE SCALE GENOMIC DNA]</scope>
    <source>
        <strain evidence="1 2">MTCD1</strain>
    </source>
</reference>
<dbReference type="EMBL" id="BDQM01000007">
    <property type="protein sequence ID" value="GAW95659.1"/>
    <property type="molecule type" value="Genomic_DNA"/>
</dbReference>
<organism evidence="1 2">
    <name type="scientific">Colwellia marinimaniae</name>
    <dbReference type="NCBI Taxonomy" id="1513592"/>
    <lineage>
        <taxon>Bacteria</taxon>
        <taxon>Pseudomonadati</taxon>
        <taxon>Pseudomonadota</taxon>
        <taxon>Gammaproteobacteria</taxon>
        <taxon>Alteromonadales</taxon>
        <taxon>Colwelliaceae</taxon>
        <taxon>Colwellia</taxon>
    </lineage>
</organism>
<dbReference type="Gene3D" id="3.40.50.1820">
    <property type="entry name" value="alpha/beta hydrolase"/>
    <property type="match status" value="1"/>
</dbReference>
<accession>A0ABQ0MTL7</accession>
<dbReference type="InterPro" id="IPR029058">
    <property type="entry name" value="AB_hydrolase_fold"/>
</dbReference>
<evidence type="ECO:0008006" key="3">
    <source>
        <dbReference type="Google" id="ProtNLM"/>
    </source>
</evidence>
<evidence type="ECO:0000313" key="1">
    <source>
        <dbReference type="EMBL" id="GAW95659.1"/>
    </source>
</evidence>